<dbReference type="Proteomes" id="UP000605568">
    <property type="component" value="Unassembled WGS sequence"/>
</dbReference>
<comment type="caution">
    <text evidence="2">The sequence shown here is derived from an EMBL/GenBank/DDBJ whole genome shotgun (WGS) entry which is preliminary data.</text>
</comment>
<dbReference type="EMBL" id="BNAR01000015">
    <property type="protein sequence ID" value="GHH56028.1"/>
    <property type="molecule type" value="Genomic_DNA"/>
</dbReference>
<protein>
    <recommendedName>
        <fullName evidence="4">ATP-binding protein</fullName>
    </recommendedName>
</protein>
<keyword evidence="3" id="KW-1185">Reference proteome</keyword>
<reference evidence="3" key="1">
    <citation type="journal article" date="2019" name="Int. J. Syst. Evol. Microbiol.">
        <title>The Global Catalogue of Microorganisms (GCM) 10K type strain sequencing project: providing services to taxonomists for standard genome sequencing and annotation.</title>
        <authorList>
            <consortium name="The Broad Institute Genomics Platform"/>
            <consortium name="The Broad Institute Genome Sequencing Center for Infectious Disease"/>
            <person name="Wu L."/>
            <person name="Ma J."/>
        </authorList>
    </citation>
    <scope>NUCLEOTIDE SEQUENCE [LARGE SCALE GENOMIC DNA]</scope>
    <source>
        <strain evidence="3">CGMCC 4.7367</strain>
    </source>
</reference>
<feature type="signal peptide" evidence="1">
    <location>
        <begin position="1"/>
        <end position="27"/>
    </location>
</feature>
<feature type="chain" id="PRO_5046417414" description="ATP-binding protein" evidence="1">
    <location>
        <begin position="28"/>
        <end position="151"/>
    </location>
</feature>
<gene>
    <name evidence="2" type="ORF">GCM10017774_73400</name>
</gene>
<name>A0ABQ3MPY0_9PSEU</name>
<keyword evidence="1" id="KW-0732">Signal</keyword>
<evidence type="ECO:0000256" key="1">
    <source>
        <dbReference type="SAM" id="SignalP"/>
    </source>
</evidence>
<proteinExistence type="predicted"/>
<accession>A0ABQ3MPY0</accession>
<sequence length="151" mass="14380">MSRSGLFRAAALLAASAAPLLAGSASAAELPQLGGGLPDVGADKLVADAGQLANPLDAASAVQLPHVGAPVASDLPVAGALPVPALPAAAAERSLPATPGLDALPDVKTPEAHGGNTHLGSVKAPVPTGLPTEGAVPNPTVLSGVLPTING</sequence>
<evidence type="ECO:0000313" key="2">
    <source>
        <dbReference type="EMBL" id="GHH56028.1"/>
    </source>
</evidence>
<evidence type="ECO:0008006" key="4">
    <source>
        <dbReference type="Google" id="ProtNLM"/>
    </source>
</evidence>
<organism evidence="2 3">
    <name type="scientific">Lentzea cavernae</name>
    <dbReference type="NCBI Taxonomy" id="2020703"/>
    <lineage>
        <taxon>Bacteria</taxon>
        <taxon>Bacillati</taxon>
        <taxon>Actinomycetota</taxon>
        <taxon>Actinomycetes</taxon>
        <taxon>Pseudonocardiales</taxon>
        <taxon>Pseudonocardiaceae</taxon>
        <taxon>Lentzea</taxon>
    </lineage>
</organism>
<evidence type="ECO:0000313" key="3">
    <source>
        <dbReference type="Proteomes" id="UP000605568"/>
    </source>
</evidence>
<dbReference type="RefSeq" id="WP_191303976.1">
    <property type="nucleotide sequence ID" value="NZ_BNAR01000015.1"/>
</dbReference>